<proteinExistence type="predicted"/>
<dbReference type="PANTHER" id="PTHR19446">
    <property type="entry name" value="REVERSE TRANSCRIPTASES"/>
    <property type="match status" value="1"/>
</dbReference>
<dbReference type="InterPro" id="IPR002156">
    <property type="entry name" value="RNaseH_domain"/>
</dbReference>
<protein>
    <recommendedName>
        <fullName evidence="1">RNase H type-1 domain-containing protein</fullName>
    </recommendedName>
</protein>
<dbReference type="Gene3D" id="3.30.420.10">
    <property type="entry name" value="Ribonuclease H-like superfamily/Ribonuclease H"/>
    <property type="match status" value="1"/>
</dbReference>
<dbReference type="GO" id="GO:0003676">
    <property type="term" value="F:nucleic acid binding"/>
    <property type="evidence" value="ECO:0007669"/>
    <property type="project" value="InterPro"/>
</dbReference>
<dbReference type="InterPro" id="IPR036397">
    <property type="entry name" value="RNaseH_sf"/>
</dbReference>
<dbReference type="InterPro" id="IPR000477">
    <property type="entry name" value="RT_dom"/>
</dbReference>
<reference evidence="2 3" key="1">
    <citation type="submission" date="2017-11" db="EMBL/GenBank/DDBJ databases">
        <title>The genome of Rhizophagus clarus HR1 reveals common genetic basis of auxotrophy among arbuscular mycorrhizal fungi.</title>
        <authorList>
            <person name="Kobayashi Y."/>
        </authorList>
    </citation>
    <scope>NUCLEOTIDE SEQUENCE [LARGE SCALE GENOMIC DNA]</scope>
    <source>
        <strain evidence="2 3">HR1</strain>
    </source>
</reference>
<feature type="domain" description="RNase H type-1" evidence="1">
    <location>
        <begin position="768"/>
        <end position="918"/>
    </location>
</feature>
<dbReference type="SUPFAM" id="SSF53098">
    <property type="entry name" value="Ribonuclease H-like"/>
    <property type="match status" value="1"/>
</dbReference>
<name>A0A2Z6R6B6_9GLOM</name>
<dbReference type="Pfam" id="PF00078">
    <property type="entry name" value="RVT_1"/>
    <property type="match status" value="1"/>
</dbReference>
<organism evidence="2 3">
    <name type="scientific">Rhizophagus clarus</name>
    <dbReference type="NCBI Taxonomy" id="94130"/>
    <lineage>
        <taxon>Eukaryota</taxon>
        <taxon>Fungi</taxon>
        <taxon>Fungi incertae sedis</taxon>
        <taxon>Mucoromycota</taxon>
        <taxon>Glomeromycotina</taxon>
        <taxon>Glomeromycetes</taxon>
        <taxon>Glomerales</taxon>
        <taxon>Glomeraceae</taxon>
        <taxon>Rhizophagus</taxon>
    </lineage>
</organism>
<gene>
    <name evidence="2" type="ORF">RclHR1_30260001</name>
</gene>
<sequence length="1112" mass="126517">MLSPPNIYESLLSPPSLEEWISTVSSMPNGKAPGPSIITYEMLKHLEPTANSLLLILICKCFASADILDLWRQAMVFPIPKLHEWRYQLKNTRPITLLEVIQKSFAKLFYNRLSSILTTHNVLTGGNFAGLPGGTCRDPIITLESIIHDANHNKSPLWILSQDISKAFDSVNLTMLKFALERIRLPASAIMLILSLLQTARTGSLLPMMILLLIGFALMMDPYILRSPTLLPPTTDDTSNIAINNLVFIDDSTLISSFKARLEHMLSITEEFYALNNTSANHQKYVLISNSLPITTTSTIFPVDFDLQLSTLNRISSISITPISITSSFRFLEVWFNLNGSRDFVKKQIAGECNSFTATLRLARLSAQQVVYLYNTVLIPKLKYRMQVTHLSEKDCCTATRSIRSLVKYKANFSRSLPNPILYLSQALGLINLFSHMMQCLVNNLFLMANSSTFFIQRLFFYRLKLIQFRFLIPISPLMSLSPFRMQHANFTQNFPNLTLLGHTPLFLCMSPKIFMTCLKVLCKCHLYYLSQLITPSGTHLISWTAYWTAYIAHLIDKRSHSLPHKWYLDIKATTTIPNSHDRLYDCYVCFPSTPPAIDLVPGVTTTPKNRHWLVTLDENDAPLFGKQLSVQPKKDICIIVHWISDCLSSPGDVICLHPCLGCDAHVSFPSANKYAAITPRCTFKISLLKSLILPTNCERIRQNTTEVVSSYSWADLCDTVILYYRRLNISPDFSLSPFSDSIDDGNSFRSPPLCDLTSLPSPVILPSGSHYRFYTDGSLINLGSPEVSMGWSWVQIIHDAGYLNSVATYAHGTIRNWPSSTRAEAAPIYAALSVSLADSTISIYTDSQAAIDGLRLCASSAYTNSHLYCKTTNFELWASIEHFIHAKRFMIYPVKVKGHDENYWNEFADSLTSSAHHSDDAFLLPVADYTSMHHIRLTYDDVVCESNPRRFLKLYYQATFMKDLLSLKRFQFTFYLCNRNDYVIDWKLTWFTLNFSPVHDASFQAHHASRHFTFKFKLFLDELPLLKRLKITRPDLYIDLLTCHSCCDRKEDLMHLILCSKCRLAMHQILQIYQNHLFFKLRKAGKLADTDPIPILRQLSSLSCWTIFSAN</sequence>
<evidence type="ECO:0000313" key="2">
    <source>
        <dbReference type="EMBL" id="GBB97650.1"/>
    </source>
</evidence>
<dbReference type="PROSITE" id="PS50879">
    <property type="entry name" value="RNASE_H_1"/>
    <property type="match status" value="1"/>
</dbReference>
<accession>A0A2Z6R6B6</accession>
<dbReference type="EMBL" id="BEXD01002254">
    <property type="protein sequence ID" value="GBB97650.1"/>
    <property type="molecule type" value="Genomic_DNA"/>
</dbReference>
<dbReference type="Pfam" id="PF00075">
    <property type="entry name" value="RNase_H"/>
    <property type="match status" value="1"/>
</dbReference>
<evidence type="ECO:0000259" key="1">
    <source>
        <dbReference type="PROSITE" id="PS50879"/>
    </source>
</evidence>
<dbReference type="STRING" id="94130.A0A2Z6R6B6"/>
<dbReference type="Proteomes" id="UP000247702">
    <property type="component" value="Unassembled WGS sequence"/>
</dbReference>
<comment type="caution">
    <text evidence="2">The sequence shown here is derived from an EMBL/GenBank/DDBJ whole genome shotgun (WGS) entry which is preliminary data.</text>
</comment>
<dbReference type="InterPro" id="IPR012337">
    <property type="entry name" value="RNaseH-like_sf"/>
</dbReference>
<dbReference type="GO" id="GO:0004523">
    <property type="term" value="F:RNA-DNA hybrid ribonuclease activity"/>
    <property type="evidence" value="ECO:0007669"/>
    <property type="project" value="InterPro"/>
</dbReference>
<keyword evidence="3" id="KW-1185">Reference proteome</keyword>
<dbReference type="AlphaFoldDB" id="A0A2Z6R6B6"/>
<evidence type="ECO:0000313" key="3">
    <source>
        <dbReference type="Proteomes" id="UP000247702"/>
    </source>
</evidence>